<dbReference type="Pfam" id="PF01451">
    <property type="entry name" value="LMWPc"/>
    <property type="match status" value="1"/>
</dbReference>
<dbReference type="AlphaFoldDB" id="A0A1F5YTU9"/>
<proteinExistence type="inferred from homology"/>
<dbReference type="InterPro" id="IPR017867">
    <property type="entry name" value="Tyr_phospatase_low_mol_wt"/>
</dbReference>
<dbReference type="STRING" id="1817867.A3F83_09075"/>
<evidence type="ECO:0000256" key="3">
    <source>
        <dbReference type="ARBA" id="ARBA00022912"/>
    </source>
</evidence>
<dbReference type="PANTHER" id="PTHR11717:SF31">
    <property type="entry name" value="LOW MOLECULAR WEIGHT PROTEIN-TYROSINE-PHOSPHATASE ETP-RELATED"/>
    <property type="match status" value="1"/>
</dbReference>
<dbReference type="GO" id="GO:0004725">
    <property type="term" value="F:protein tyrosine phosphatase activity"/>
    <property type="evidence" value="ECO:0007669"/>
    <property type="project" value="InterPro"/>
</dbReference>
<dbReference type="CDD" id="cd16344">
    <property type="entry name" value="LMWPAP"/>
    <property type="match status" value="1"/>
</dbReference>
<feature type="active site" description="Proton donor" evidence="4">
    <location>
        <position position="131"/>
    </location>
</feature>
<feature type="active site" description="Nucleophile" evidence="4">
    <location>
        <position position="15"/>
    </location>
</feature>
<dbReference type="Proteomes" id="UP000179129">
    <property type="component" value="Unassembled WGS sequence"/>
</dbReference>
<feature type="active site" evidence="4">
    <location>
        <position position="21"/>
    </location>
</feature>
<dbReference type="InterPro" id="IPR036196">
    <property type="entry name" value="Ptyr_pPase_sf"/>
</dbReference>
<gene>
    <name evidence="6" type="ORF">A3F83_09075</name>
</gene>
<sequence length="164" mass="18200">MAKKSAKKIKILFICTGNTCRSPMAELLFKDQLSKRELAHRVTASSAGLMAARGQPASEGAMVVSRESGLDLSSHRSRQLTRKELLEADLILVMQKSHLDYLQQDLQPLRKEIRLLSQFAEGPSAGTDIRDPFGGDKALYQDTFVQIKKSLEGLISYLSTGYEI</sequence>
<comment type="similarity">
    <text evidence="1">Belongs to the low molecular weight phosphotyrosine protein phosphatase family.</text>
</comment>
<evidence type="ECO:0000256" key="1">
    <source>
        <dbReference type="ARBA" id="ARBA00011063"/>
    </source>
</evidence>
<dbReference type="PANTHER" id="PTHR11717">
    <property type="entry name" value="LOW MOLECULAR WEIGHT PROTEIN TYROSINE PHOSPHATASE"/>
    <property type="match status" value="1"/>
</dbReference>
<accession>A0A1F5YTU9</accession>
<evidence type="ECO:0000256" key="2">
    <source>
        <dbReference type="ARBA" id="ARBA00022801"/>
    </source>
</evidence>
<evidence type="ECO:0000259" key="5">
    <source>
        <dbReference type="SMART" id="SM00226"/>
    </source>
</evidence>
<name>A0A1F5YTU9_9BACT</name>
<keyword evidence="3" id="KW-0904">Protein phosphatase</keyword>
<comment type="caution">
    <text evidence="6">The sequence shown here is derived from an EMBL/GenBank/DDBJ whole genome shotgun (WGS) entry which is preliminary data.</text>
</comment>
<feature type="domain" description="Phosphotyrosine protein phosphatase I" evidence="5">
    <location>
        <begin position="9"/>
        <end position="157"/>
    </location>
</feature>
<evidence type="ECO:0000313" key="7">
    <source>
        <dbReference type="Proteomes" id="UP000179129"/>
    </source>
</evidence>
<dbReference type="InterPro" id="IPR023485">
    <property type="entry name" value="Ptyr_pPase"/>
</dbReference>
<dbReference type="SUPFAM" id="SSF52788">
    <property type="entry name" value="Phosphotyrosine protein phosphatases I"/>
    <property type="match status" value="1"/>
</dbReference>
<protein>
    <recommendedName>
        <fullName evidence="5">Phosphotyrosine protein phosphatase I domain-containing protein</fullName>
    </recommendedName>
</protein>
<reference evidence="6 7" key="1">
    <citation type="journal article" date="2016" name="Nat. Commun.">
        <title>Thousands of microbial genomes shed light on interconnected biogeochemical processes in an aquifer system.</title>
        <authorList>
            <person name="Anantharaman K."/>
            <person name="Brown C.T."/>
            <person name="Hug L.A."/>
            <person name="Sharon I."/>
            <person name="Castelle C.J."/>
            <person name="Probst A.J."/>
            <person name="Thomas B.C."/>
            <person name="Singh A."/>
            <person name="Wilkins M.J."/>
            <person name="Karaoz U."/>
            <person name="Brodie E.L."/>
            <person name="Williams K.H."/>
            <person name="Hubbard S.S."/>
            <person name="Banfield J.F."/>
        </authorList>
    </citation>
    <scope>NUCLEOTIDE SEQUENCE [LARGE SCALE GENOMIC DNA]</scope>
</reference>
<evidence type="ECO:0000256" key="4">
    <source>
        <dbReference type="PIRSR" id="PIRSR617867-1"/>
    </source>
</evidence>
<dbReference type="PRINTS" id="PR00719">
    <property type="entry name" value="LMWPTPASE"/>
</dbReference>
<dbReference type="Gene3D" id="3.40.50.2300">
    <property type="match status" value="1"/>
</dbReference>
<keyword evidence="2" id="KW-0378">Hydrolase</keyword>
<dbReference type="EMBL" id="MFIX01000140">
    <property type="protein sequence ID" value="OGG03525.1"/>
    <property type="molecule type" value="Genomic_DNA"/>
</dbReference>
<organism evidence="6 7">
    <name type="scientific">Candidatus Glassbacteria bacterium RIFCSPLOWO2_12_FULL_58_11</name>
    <dbReference type="NCBI Taxonomy" id="1817867"/>
    <lineage>
        <taxon>Bacteria</taxon>
        <taxon>Candidatus Glassiibacteriota</taxon>
    </lineage>
</organism>
<evidence type="ECO:0000313" key="6">
    <source>
        <dbReference type="EMBL" id="OGG03525.1"/>
    </source>
</evidence>
<dbReference type="InterPro" id="IPR050438">
    <property type="entry name" value="LMW_PTPase"/>
</dbReference>
<dbReference type="SMART" id="SM00226">
    <property type="entry name" value="LMWPc"/>
    <property type="match status" value="1"/>
</dbReference>